<sequence>MEFIALMIAITAILIGLFCGIVNNFLNKLYIYNTIKGFPGPKAYPIIGNAHLFIGNIGDITNQILKISMQLFIVINNSECIKNILKSPNVTEQIGGYRILKLALRNGVLTAPNEIYIDSVGPISIKIKYFRGP</sequence>
<dbReference type="SUPFAM" id="SSF48264">
    <property type="entry name" value="Cytochrome P450"/>
    <property type="match status" value="1"/>
</dbReference>
<gene>
    <name evidence="3" type="ORF">V1477_002195</name>
</gene>
<organism evidence="3 4">
    <name type="scientific">Vespula maculifrons</name>
    <name type="common">Eastern yellow jacket</name>
    <name type="synonym">Wasp</name>
    <dbReference type="NCBI Taxonomy" id="7453"/>
    <lineage>
        <taxon>Eukaryota</taxon>
        <taxon>Metazoa</taxon>
        <taxon>Ecdysozoa</taxon>
        <taxon>Arthropoda</taxon>
        <taxon>Hexapoda</taxon>
        <taxon>Insecta</taxon>
        <taxon>Pterygota</taxon>
        <taxon>Neoptera</taxon>
        <taxon>Endopterygota</taxon>
        <taxon>Hymenoptera</taxon>
        <taxon>Apocrita</taxon>
        <taxon>Aculeata</taxon>
        <taxon>Vespoidea</taxon>
        <taxon>Vespidae</taxon>
        <taxon>Vespinae</taxon>
        <taxon>Vespula</taxon>
    </lineage>
</organism>
<dbReference type="EMBL" id="JAYRBN010000027">
    <property type="protein sequence ID" value="KAL2749255.1"/>
    <property type="molecule type" value="Genomic_DNA"/>
</dbReference>
<keyword evidence="2" id="KW-1133">Transmembrane helix</keyword>
<evidence type="ECO:0000313" key="3">
    <source>
        <dbReference type="EMBL" id="KAL2749255.1"/>
    </source>
</evidence>
<keyword evidence="2" id="KW-0472">Membrane</keyword>
<dbReference type="Proteomes" id="UP001607303">
    <property type="component" value="Unassembled WGS sequence"/>
</dbReference>
<evidence type="ECO:0000256" key="1">
    <source>
        <dbReference type="ARBA" id="ARBA00023033"/>
    </source>
</evidence>
<keyword evidence="1" id="KW-0560">Oxidoreductase</keyword>
<evidence type="ECO:0000256" key="2">
    <source>
        <dbReference type="SAM" id="Phobius"/>
    </source>
</evidence>
<dbReference type="GO" id="GO:0004497">
    <property type="term" value="F:monooxygenase activity"/>
    <property type="evidence" value="ECO:0007669"/>
    <property type="project" value="UniProtKB-KW"/>
</dbReference>
<dbReference type="InterPro" id="IPR036396">
    <property type="entry name" value="Cyt_P450_sf"/>
</dbReference>
<comment type="caution">
    <text evidence="3">The sequence shown here is derived from an EMBL/GenBank/DDBJ whole genome shotgun (WGS) entry which is preliminary data.</text>
</comment>
<protein>
    <submittedName>
        <fullName evidence="3">Cytochrome P450 4C1-like isoform X1</fullName>
    </submittedName>
</protein>
<reference evidence="3 4" key="1">
    <citation type="journal article" date="2024" name="Ann. Entomol. Soc. Am.">
        <title>Genomic analyses of the southern and eastern yellowjacket wasps (Hymenoptera: Vespidae) reveal evolutionary signatures of social life.</title>
        <authorList>
            <person name="Catto M.A."/>
            <person name="Caine P.B."/>
            <person name="Orr S.E."/>
            <person name="Hunt B.G."/>
            <person name="Goodisman M.A.D."/>
        </authorList>
    </citation>
    <scope>NUCLEOTIDE SEQUENCE [LARGE SCALE GENOMIC DNA]</scope>
    <source>
        <strain evidence="3">232</strain>
        <tissue evidence="3">Head and thorax</tissue>
    </source>
</reference>
<evidence type="ECO:0000313" key="4">
    <source>
        <dbReference type="Proteomes" id="UP001607303"/>
    </source>
</evidence>
<keyword evidence="2" id="KW-0812">Transmembrane</keyword>
<name>A0ABD2CVY0_VESMC</name>
<dbReference type="AlphaFoldDB" id="A0ABD2CVY0"/>
<feature type="transmembrane region" description="Helical" evidence="2">
    <location>
        <begin position="6"/>
        <end position="26"/>
    </location>
</feature>
<keyword evidence="4" id="KW-1185">Reference proteome</keyword>
<keyword evidence="1" id="KW-0503">Monooxygenase</keyword>
<accession>A0ABD2CVY0</accession>
<proteinExistence type="predicted"/>